<feature type="domain" description="CHASE4" evidence="2">
    <location>
        <begin position="52"/>
        <end position="206"/>
    </location>
</feature>
<keyword evidence="4" id="KW-1185">Reference proteome</keyword>
<keyword evidence="1" id="KW-1133">Transmembrane helix</keyword>
<dbReference type="Gene3D" id="3.30.450.20">
    <property type="entry name" value="PAS domain"/>
    <property type="match status" value="1"/>
</dbReference>
<dbReference type="SUPFAM" id="SSF55785">
    <property type="entry name" value="PYP-like sensor domain (PAS domain)"/>
    <property type="match status" value="1"/>
</dbReference>
<dbReference type="AlphaFoldDB" id="A0AAW4L2J4"/>
<evidence type="ECO:0000256" key="1">
    <source>
        <dbReference type="SAM" id="Phobius"/>
    </source>
</evidence>
<sequence>MEQKKKAIITFSATLLVILLLLLISVKYLVLNSYLALEDEDAKEHLQRVDYAFESELDSLEAIAGDYAAWDDTYRFVQTAEPRYVASNLTDDSLAKLRVDLIVFVRNDGQAIFSKFLKSGAASADIATQWLLKHLEPSSPLLQCKSPQNKVRGVIVIAGVPYLVIAKPVLTSEVQGPVIGSLIMGRKIDTGELSRMQKMTRLPLDVSIIEPNSPLPVASRSAKPLSLENRFLVRKVNYETLNGLALIGDIYRKPALLIKVKIERDIYRSGVKTSRYFMAWAVIISLISIIVLDSVLGRFVSEKRNIEAERLNFAAIQGMACGVVLLESESYRIVQVNPAFAFSLGYSPERLCGVLLRELFADSSDFAGFLESLRNGAKAVLPELRLLKNDRTVVALDAEATQAVLDGIEYVCLLLKVK</sequence>
<dbReference type="RefSeq" id="WP_214172085.1">
    <property type="nucleotide sequence ID" value="NZ_JAHCVJ010000005.1"/>
</dbReference>
<name>A0AAW4L2J4_9BACT</name>
<dbReference type="EMBL" id="JAHCVJ010000005">
    <property type="protein sequence ID" value="MBT0665314.1"/>
    <property type="molecule type" value="Genomic_DNA"/>
</dbReference>
<dbReference type="InterPro" id="IPR007892">
    <property type="entry name" value="CHASE4"/>
</dbReference>
<comment type="caution">
    <text evidence="3">The sequence shown here is derived from an EMBL/GenBank/DDBJ whole genome shotgun (WGS) entry which is preliminary data.</text>
</comment>
<dbReference type="Proteomes" id="UP000811899">
    <property type="component" value="Unassembled WGS sequence"/>
</dbReference>
<dbReference type="InterPro" id="IPR035965">
    <property type="entry name" value="PAS-like_dom_sf"/>
</dbReference>
<feature type="transmembrane region" description="Helical" evidence="1">
    <location>
        <begin position="7"/>
        <end position="30"/>
    </location>
</feature>
<keyword evidence="1" id="KW-0472">Membrane</keyword>
<accession>A0AAW4L2J4</accession>
<feature type="transmembrane region" description="Helical" evidence="1">
    <location>
        <begin position="277"/>
        <end position="296"/>
    </location>
</feature>
<evidence type="ECO:0000313" key="4">
    <source>
        <dbReference type="Proteomes" id="UP000811899"/>
    </source>
</evidence>
<evidence type="ECO:0000259" key="2">
    <source>
        <dbReference type="Pfam" id="PF05228"/>
    </source>
</evidence>
<evidence type="ECO:0000313" key="3">
    <source>
        <dbReference type="EMBL" id="MBT0665314.1"/>
    </source>
</evidence>
<reference evidence="3 4" key="1">
    <citation type="submission" date="2021-05" db="EMBL/GenBank/DDBJ databases">
        <title>The draft genome of Geobacter pelophilus DSM 12255.</title>
        <authorList>
            <person name="Xu Z."/>
            <person name="Masuda Y."/>
            <person name="Itoh H."/>
            <person name="Senoo K."/>
        </authorList>
    </citation>
    <scope>NUCLEOTIDE SEQUENCE [LARGE SCALE GENOMIC DNA]</scope>
    <source>
        <strain evidence="3 4">DSM 12255</strain>
    </source>
</reference>
<dbReference type="Pfam" id="PF05228">
    <property type="entry name" value="CHASE4"/>
    <property type="match status" value="1"/>
</dbReference>
<gene>
    <name evidence="3" type="ORF">KI809_13490</name>
</gene>
<dbReference type="InterPro" id="IPR000014">
    <property type="entry name" value="PAS"/>
</dbReference>
<organism evidence="3 4">
    <name type="scientific">Geoanaerobacter pelophilus</name>
    <dbReference type="NCBI Taxonomy" id="60036"/>
    <lineage>
        <taxon>Bacteria</taxon>
        <taxon>Pseudomonadati</taxon>
        <taxon>Thermodesulfobacteriota</taxon>
        <taxon>Desulfuromonadia</taxon>
        <taxon>Geobacterales</taxon>
        <taxon>Geobacteraceae</taxon>
        <taxon>Geoanaerobacter</taxon>
    </lineage>
</organism>
<keyword evidence="1" id="KW-0812">Transmembrane</keyword>
<dbReference type="CDD" id="cd00130">
    <property type="entry name" value="PAS"/>
    <property type="match status" value="1"/>
</dbReference>
<proteinExistence type="predicted"/>
<protein>
    <recommendedName>
        <fullName evidence="2">CHASE4 domain-containing protein</fullName>
    </recommendedName>
</protein>